<reference evidence="9" key="1">
    <citation type="submission" date="2021-01" db="EMBL/GenBank/DDBJ databases">
        <title>Whole genome shotgun sequence of Planotetraspora thailandica NBRC 104271.</title>
        <authorList>
            <person name="Komaki H."/>
            <person name="Tamura T."/>
        </authorList>
    </citation>
    <scope>NUCLEOTIDE SEQUENCE</scope>
    <source>
        <strain evidence="9">NBRC 104271</strain>
    </source>
</reference>
<dbReference type="InterPro" id="IPR040322">
    <property type="entry name" value="TROVE2"/>
</dbReference>
<comment type="subcellular location">
    <subcellularLocation>
        <location evidence="1">Cytoplasm</location>
    </subcellularLocation>
</comment>
<dbReference type="SUPFAM" id="SSF140864">
    <property type="entry name" value="TROVE domain-like"/>
    <property type="match status" value="1"/>
</dbReference>
<dbReference type="Proteomes" id="UP000605992">
    <property type="component" value="Unassembled WGS sequence"/>
</dbReference>
<keyword evidence="5" id="KW-0694">RNA-binding</keyword>
<feature type="region of interest" description="Disordered" evidence="7">
    <location>
        <begin position="1"/>
        <end position="32"/>
    </location>
</feature>
<dbReference type="SUPFAM" id="SSF53300">
    <property type="entry name" value="vWA-like"/>
    <property type="match status" value="1"/>
</dbReference>
<feature type="compositionally biased region" description="Polar residues" evidence="7">
    <location>
        <begin position="1"/>
        <end position="12"/>
    </location>
</feature>
<evidence type="ECO:0000256" key="4">
    <source>
        <dbReference type="ARBA" id="ARBA00022723"/>
    </source>
</evidence>
<dbReference type="GO" id="GO:0003723">
    <property type="term" value="F:RNA binding"/>
    <property type="evidence" value="ECO:0007669"/>
    <property type="project" value="UniProtKB-KW"/>
</dbReference>
<dbReference type="Gene3D" id="3.40.50.410">
    <property type="entry name" value="von Willebrand factor, type A domain"/>
    <property type="match status" value="1"/>
</dbReference>
<dbReference type="InterPro" id="IPR036465">
    <property type="entry name" value="vWFA_dom_sf"/>
</dbReference>
<dbReference type="InterPro" id="IPR008858">
    <property type="entry name" value="TROVE_dom"/>
</dbReference>
<dbReference type="GO" id="GO:0046872">
    <property type="term" value="F:metal ion binding"/>
    <property type="evidence" value="ECO:0007669"/>
    <property type="project" value="UniProtKB-KW"/>
</dbReference>
<organism evidence="9 10">
    <name type="scientific">Planotetraspora thailandica</name>
    <dbReference type="NCBI Taxonomy" id="487172"/>
    <lineage>
        <taxon>Bacteria</taxon>
        <taxon>Bacillati</taxon>
        <taxon>Actinomycetota</taxon>
        <taxon>Actinomycetes</taxon>
        <taxon>Streptosporangiales</taxon>
        <taxon>Streptosporangiaceae</taxon>
        <taxon>Planotetraspora</taxon>
    </lineage>
</organism>
<evidence type="ECO:0000259" key="8">
    <source>
        <dbReference type="PROSITE" id="PS50988"/>
    </source>
</evidence>
<sequence>MSKFNTTTTRPAVSSPLKTEATPSGRTHEGAPGYIRDAQSELFLLAVGNMVGEDSFYEKAGDRDARFRRLVHQVAVEDVDWMSRFLPWLRGEANMRSAPIAAALEAVKARLAASLHGGNRELVSSVLQRADEPGEALGYWTTRYGRAIPKPVKRGIADAVQRLYTERSLAKYDSDARGFRFGDVLDLVHPSPADDKPAQGDLFAHALDRRHGRDKPIPESLRMLRRRAELLALPVAERRAVLSDSARLTAAGMTWESLAGWLQGPMDAQAWASVIPSMGYMALLRNLRNFDEAGIGDELAEKILAKLSDPDEVARSRQLPFRFYSAYRNAPSLRWGHSLDKALTLATRNVPSFKGRTLVLVDTSASMSSGTISARSTVTPVQAAALFGVTLAARGDQVDLVGFADGTFRHEIRPGASVLREVERFCKRIGEVGHGTQIADSLRRSYKGHDRAVILSDMQTMSGYYAGGVTTAVPADVPLYGFNLQGYRAAAMPTGEGNRHEFGGFSDASFKLIPLLEARQSADWPF</sequence>
<evidence type="ECO:0000256" key="2">
    <source>
        <dbReference type="ARBA" id="ARBA00007814"/>
    </source>
</evidence>
<dbReference type="Pfam" id="PF13519">
    <property type="entry name" value="VWA_2"/>
    <property type="match status" value="1"/>
</dbReference>
<comment type="caution">
    <text evidence="9">The sequence shown here is derived from an EMBL/GenBank/DDBJ whole genome shotgun (WGS) entry which is preliminary data.</text>
</comment>
<dbReference type="EMBL" id="BOOR01000022">
    <property type="protein sequence ID" value="GII54943.1"/>
    <property type="molecule type" value="Genomic_DNA"/>
</dbReference>
<proteinExistence type="inferred from homology"/>
<evidence type="ECO:0000256" key="1">
    <source>
        <dbReference type="ARBA" id="ARBA00004496"/>
    </source>
</evidence>
<name>A0A8J3UZY8_9ACTN</name>
<dbReference type="AlphaFoldDB" id="A0A8J3UZY8"/>
<keyword evidence="6" id="KW-0687">Ribonucleoprotein</keyword>
<evidence type="ECO:0000256" key="5">
    <source>
        <dbReference type="ARBA" id="ARBA00022884"/>
    </source>
</evidence>
<keyword evidence="10" id="KW-1185">Reference proteome</keyword>
<evidence type="ECO:0000313" key="9">
    <source>
        <dbReference type="EMBL" id="GII54943.1"/>
    </source>
</evidence>
<protein>
    <submittedName>
        <fullName evidence="9">RNA-binding protein</fullName>
    </submittedName>
</protein>
<keyword evidence="3" id="KW-0963">Cytoplasm</keyword>
<dbReference type="PANTHER" id="PTHR14202">
    <property type="entry name" value="60 KDA RIBONUCLEOPROTEIN SSA/RO"/>
    <property type="match status" value="1"/>
</dbReference>
<dbReference type="Pfam" id="PF05731">
    <property type="entry name" value="TROVE"/>
    <property type="match status" value="1"/>
</dbReference>
<dbReference type="GO" id="GO:1990904">
    <property type="term" value="C:ribonucleoprotein complex"/>
    <property type="evidence" value="ECO:0007669"/>
    <property type="project" value="UniProtKB-KW"/>
</dbReference>
<comment type="similarity">
    <text evidence="2">Belongs to the Ro 60 kDa family.</text>
</comment>
<dbReference type="PROSITE" id="PS50988">
    <property type="entry name" value="TROVE"/>
    <property type="match status" value="1"/>
</dbReference>
<evidence type="ECO:0000256" key="3">
    <source>
        <dbReference type="ARBA" id="ARBA00022490"/>
    </source>
</evidence>
<evidence type="ECO:0000313" key="10">
    <source>
        <dbReference type="Proteomes" id="UP000605992"/>
    </source>
</evidence>
<dbReference type="InterPro" id="IPR002035">
    <property type="entry name" value="VWF_A"/>
</dbReference>
<accession>A0A8J3UZY8</accession>
<evidence type="ECO:0000256" key="7">
    <source>
        <dbReference type="SAM" id="MobiDB-lite"/>
    </source>
</evidence>
<dbReference type="GO" id="GO:0005737">
    <property type="term" value="C:cytoplasm"/>
    <property type="evidence" value="ECO:0007669"/>
    <property type="project" value="UniProtKB-SubCell"/>
</dbReference>
<dbReference type="PANTHER" id="PTHR14202:SF0">
    <property type="entry name" value="RNA-BINDING PROTEIN RO60"/>
    <property type="match status" value="1"/>
</dbReference>
<gene>
    <name evidence="9" type="ORF">Pth03_33320</name>
</gene>
<evidence type="ECO:0000256" key="6">
    <source>
        <dbReference type="ARBA" id="ARBA00023274"/>
    </source>
</evidence>
<keyword evidence="4" id="KW-0479">Metal-binding</keyword>
<dbReference type="RefSeq" id="WP_203945154.1">
    <property type="nucleotide sequence ID" value="NZ_BOOR01000022.1"/>
</dbReference>
<dbReference type="InterPro" id="IPR037214">
    <property type="entry name" value="TROVE_dom_sf"/>
</dbReference>
<feature type="domain" description="TROVE" evidence="8">
    <location>
        <begin position="25"/>
        <end position="355"/>
    </location>
</feature>